<evidence type="ECO:0000313" key="2">
    <source>
        <dbReference type="Proteomes" id="UP000827160"/>
    </source>
</evidence>
<dbReference type="EMBL" id="MZ462995">
    <property type="protein sequence ID" value="QXP44062.1"/>
    <property type="molecule type" value="Genomic_DNA"/>
</dbReference>
<sequence>MWMQMGINVLNSAGGFLRASRDAAYKRKLQEYNNQMTRLANAQNQNAVTTNQNLAVERSLSQQFEIERSEYTTVGKAEVAAAAADTAGRSVNQTIYQIHRSADEAESKRLADLDAQLAQFRHQRLNSSIQTQQQIDHSYIPSPNPVAALLGLGGELAQTYQRYNPRVM</sequence>
<dbReference type="InterPro" id="IPR038996">
    <property type="entry name" value="Gp14"/>
</dbReference>
<reference evidence="1" key="1">
    <citation type="submission" date="2021-06" db="EMBL/GenBank/DDBJ databases">
        <authorList>
            <person name="Nair S."/>
        </authorList>
    </citation>
    <scope>NUCLEOTIDE SEQUENCE</scope>
</reference>
<evidence type="ECO:0008006" key="3">
    <source>
        <dbReference type="Google" id="ProtNLM"/>
    </source>
</evidence>
<accession>A0AAE7VH41</accession>
<organism evidence="1 2">
    <name type="scientific">Stappia phage SI01</name>
    <dbReference type="NCBI Taxonomy" id="2847766"/>
    <lineage>
        <taxon>Viruses</taxon>
        <taxon>Duplodnaviria</taxon>
        <taxon>Heunggongvirae</taxon>
        <taxon>Uroviricota</taxon>
        <taxon>Caudoviricetes</taxon>
        <taxon>Autographivirales</taxon>
        <taxon>Dunnvirinae</taxon>
        <taxon>Songlingvirus</taxon>
        <taxon>Songlingvirus SI01</taxon>
    </lineage>
</organism>
<dbReference type="Proteomes" id="UP000827160">
    <property type="component" value="Segment"/>
</dbReference>
<dbReference type="Pfam" id="PF24072">
    <property type="entry name" value="T7_gp14"/>
    <property type="match status" value="1"/>
</dbReference>
<protein>
    <recommendedName>
        <fullName evidence="3">Internal virion protein</fullName>
    </recommendedName>
</protein>
<keyword evidence="2" id="KW-1185">Reference proteome</keyword>
<evidence type="ECO:0000313" key="1">
    <source>
        <dbReference type="EMBL" id="QXP44062.1"/>
    </source>
</evidence>
<proteinExistence type="predicted"/>
<name>A0AAE7VH41_9CAUD</name>